<organism evidence="14 15">
    <name type="scientific">Serendipita vermifera MAFF 305830</name>
    <dbReference type="NCBI Taxonomy" id="933852"/>
    <lineage>
        <taxon>Eukaryota</taxon>
        <taxon>Fungi</taxon>
        <taxon>Dikarya</taxon>
        <taxon>Basidiomycota</taxon>
        <taxon>Agaricomycotina</taxon>
        <taxon>Agaricomycetes</taxon>
        <taxon>Sebacinales</taxon>
        <taxon>Serendipitaceae</taxon>
        <taxon>Serendipita</taxon>
    </lineage>
</organism>
<evidence type="ECO:0000256" key="4">
    <source>
        <dbReference type="ARBA" id="ARBA00021370"/>
    </source>
</evidence>
<evidence type="ECO:0000256" key="7">
    <source>
        <dbReference type="ARBA" id="ARBA00024691"/>
    </source>
</evidence>
<evidence type="ECO:0000256" key="9">
    <source>
        <dbReference type="ARBA" id="ARBA00029865"/>
    </source>
</evidence>
<feature type="compositionally biased region" description="Polar residues" evidence="11">
    <location>
        <begin position="736"/>
        <end position="764"/>
    </location>
</feature>
<dbReference type="InterPro" id="IPR005824">
    <property type="entry name" value="KOW"/>
</dbReference>
<dbReference type="Gene3D" id="3.30.70.940">
    <property type="entry name" value="NusG, N-terminal domain"/>
    <property type="match status" value="1"/>
</dbReference>
<dbReference type="Pfam" id="PF23291">
    <property type="entry name" value="KOW4_SPT5"/>
    <property type="match status" value="1"/>
</dbReference>
<feature type="region of interest" description="Disordered" evidence="11">
    <location>
        <begin position="1"/>
        <end position="34"/>
    </location>
</feature>
<evidence type="ECO:0000256" key="5">
    <source>
        <dbReference type="ARBA" id="ARBA00023163"/>
    </source>
</evidence>
<keyword evidence="6" id="KW-0539">Nucleus</keyword>
<dbReference type="AlphaFoldDB" id="A0A0C3B8L8"/>
<evidence type="ECO:0000256" key="1">
    <source>
        <dbReference type="ARBA" id="ARBA00004123"/>
    </source>
</evidence>
<feature type="region of interest" description="Disordered" evidence="11">
    <location>
        <begin position="672"/>
        <end position="869"/>
    </location>
</feature>
<dbReference type="SMART" id="SM00739">
    <property type="entry name" value="KOW"/>
    <property type="match status" value="5"/>
</dbReference>
<dbReference type="CDD" id="cd06083">
    <property type="entry name" value="KOW_Spt5_3"/>
    <property type="match status" value="1"/>
</dbReference>
<dbReference type="InterPro" id="IPR008991">
    <property type="entry name" value="Translation_prot_SH3-like_sf"/>
</dbReference>
<dbReference type="InterPro" id="IPR041975">
    <property type="entry name" value="KOW_Spt5_2"/>
</dbReference>
<protein>
    <recommendedName>
        <fullName evidence="3">Transcription elongation factor SPT5</fullName>
    </recommendedName>
    <alternativeName>
        <fullName evidence="9 10">Chromatin Elongation factor SPT5</fullName>
    </alternativeName>
    <alternativeName>
        <fullName evidence="4">Transcription elongation factor spt5</fullName>
    </alternativeName>
</protein>
<sequence length="869" mass="94073">MPRTSRGNQQTLTRPGFLQYHQQDDDDDDGHPESAAAHARLDRQRLNEAEISNEEMARRLKERYARNDRIVEDMGQVPQRMLMPSVNDPNLWQLKVKPGRERDIVLNLYRKTLDLELKGQPLQIISVFERTSIPGYIYVESRSKAAVIQACANLIGIYRRDPILVPINEMAPLLQLKKKENPLLPGAWVRLKRGKYQGDLAQVVDITDNGEEAGIRFLPRIDMNPKEAEIGADGKSKRKRGAGAASFVGRPPARPFNPEEVLRIWGKKSAVKRGPSWIFQGDTYTNGFIEKDVRVSALTTENVNPALDEVSMFLGTGKDGADGVAGGGASMDLEALAEAVRRPVAVSLQPGDHIEVFQGEQSGARGIVDSVIGDVVLIRGEAGGWVNGLEGKMMEVPSRHVRKRFAPGEHVKVMSGLKTDETGMVVEVKGELVTLISDLTEEEITVFSKDLRTAAEVGSSSNVVGNYELHDLVQLDVQTVGVIYRTERDSFRVLDQHGQTRLVQPHQITMRRDSRRAISTDAEGNELRVGDNVKEIDGENRRGVVLHIHQATFAFLHNREIVQDGGIFVTRCRSLAPIAPKGAPNPGGMDLTKMNPAVAGGQGGAPSMSRGPRDRLIGTNIKIIKGPQKGYAGVIKDVNGPHCRVELSTNNKIISIEKEKLRRVGLNGALEPLEGPGGFAHPGQGRGSSTPSAGWGSSTNGGRTPNPYNSDGGRTPGWGTTGRTPNPYANARTPAWSASTQTPNPYSDSSKTPSWNANSRTPNPYANDGGRTPGWNPSSRTPNPYVSNAGGKTPSWDSGSRTPNQTRSGWGSSASGSGGADGWGTPANDSSSRKTASTSSGWGSSAGDKSQKSGWNTEDNDTGGWVRVT</sequence>
<dbReference type="CDD" id="cd06084">
    <property type="entry name" value="KOW_Spt5_4"/>
    <property type="match status" value="1"/>
</dbReference>
<dbReference type="InterPro" id="IPR041977">
    <property type="entry name" value="KOW_Spt5_4"/>
</dbReference>
<feature type="domain" description="KOW" evidence="13">
    <location>
        <begin position="182"/>
        <end position="209"/>
    </location>
</feature>
<feature type="non-terminal residue" evidence="14">
    <location>
        <position position="1"/>
    </location>
</feature>
<evidence type="ECO:0000256" key="8">
    <source>
        <dbReference type="ARBA" id="ARBA00025870"/>
    </source>
</evidence>
<dbReference type="PANTHER" id="PTHR11125:SF7">
    <property type="entry name" value="TRANSCRIPTION ELONGATION FACTOR SPT5"/>
    <property type="match status" value="1"/>
</dbReference>
<dbReference type="InterPro" id="IPR039659">
    <property type="entry name" value="SPT5"/>
</dbReference>
<reference evidence="15" key="2">
    <citation type="submission" date="2015-01" db="EMBL/GenBank/DDBJ databases">
        <title>Evolutionary Origins and Diversification of the Mycorrhizal Mutualists.</title>
        <authorList>
            <consortium name="DOE Joint Genome Institute"/>
            <consortium name="Mycorrhizal Genomics Consortium"/>
            <person name="Kohler A."/>
            <person name="Kuo A."/>
            <person name="Nagy L.G."/>
            <person name="Floudas D."/>
            <person name="Copeland A."/>
            <person name="Barry K.W."/>
            <person name="Cichocki N."/>
            <person name="Veneault-Fourrey C."/>
            <person name="LaButti K."/>
            <person name="Lindquist E.A."/>
            <person name="Lipzen A."/>
            <person name="Lundell T."/>
            <person name="Morin E."/>
            <person name="Murat C."/>
            <person name="Riley R."/>
            <person name="Ohm R."/>
            <person name="Sun H."/>
            <person name="Tunlid A."/>
            <person name="Henrissat B."/>
            <person name="Grigoriev I.V."/>
            <person name="Hibbett D.S."/>
            <person name="Martin F."/>
        </authorList>
    </citation>
    <scope>NUCLEOTIDE SEQUENCE [LARGE SCALE GENOMIC DNA]</scope>
    <source>
        <strain evidence="15">MAFF 305830</strain>
    </source>
</reference>
<dbReference type="SUPFAM" id="SSF50104">
    <property type="entry name" value="Translation proteins SH3-like domain"/>
    <property type="match status" value="1"/>
</dbReference>
<evidence type="ECO:0000256" key="11">
    <source>
        <dbReference type="SAM" id="MobiDB-lite"/>
    </source>
</evidence>
<dbReference type="Pfam" id="PF23290">
    <property type="entry name" value="KOW5_SPT5"/>
    <property type="match status" value="1"/>
</dbReference>
<dbReference type="CDD" id="cd06085">
    <property type="entry name" value="KOW_Spt5_5"/>
    <property type="match status" value="1"/>
</dbReference>
<keyword evidence="5" id="KW-0804">Transcription</keyword>
<dbReference type="OrthoDB" id="28901at2759"/>
<feature type="domain" description="KOW" evidence="13">
    <location>
        <begin position="347"/>
        <end position="374"/>
    </location>
</feature>
<comment type="subunit">
    <text evidence="8">Component of the SPT4-SPT5 complex. Interacts with RNA polymerase II.</text>
</comment>
<dbReference type="GO" id="GO:0006357">
    <property type="term" value="P:regulation of transcription by RNA polymerase II"/>
    <property type="evidence" value="ECO:0007669"/>
    <property type="project" value="InterPro"/>
</dbReference>
<dbReference type="Gene3D" id="2.30.30.30">
    <property type="match status" value="3"/>
</dbReference>
<dbReference type="STRING" id="933852.A0A0C3B8L8"/>
<comment type="function">
    <text evidence="7">The SPT4-SPT5 complex mediates both activation and inhibition of transcription elongation, and plays a role in pre-mRNA processing. This complex seems to be important for the stability of the RNA polymerase II elongation machinery on the chromatin template but not for the inherent ability of this machinery to translocate down the gene.</text>
</comment>
<dbReference type="InterPro" id="IPR041973">
    <property type="entry name" value="KOW_Spt5_1"/>
</dbReference>
<dbReference type="FunFam" id="3.30.70.940:FF:000005">
    <property type="entry name" value="Transcription elongation factor SPT5"/>
    <property type="match status" value="1"/>
</dbReference>
<dbReference type="InterPro" id="IPR039385">
    <property type="entry name" value="NGN_Euk"/>
</dbReference>
<dbReference type="InterPro" id="IPR022581">
    <property type="entry name" value="Spt5_N"/>
</dbReference>
<feature type="domain" description="NusG-like N-terminal" evidence="12">
    <location>
        <begin position="88"/>
        <end position="177"/>
    </location>
</feature>
<feature type="compositionally biased region" description="Gly residues" evidence="11">
    <location>
        <begin position="675"/>
        <end position="686"/>
    </location>
</feature>
<proteinExistence type="inferred from homology"/>
<feature type="domain" description="KOW" evidence="13">
    <location>
        <begin position="614"/>
        <end position="641"/>
    </location>
</feature>
<dbReference type="Pfam" id="PF12815">
    <property type="entry name" value="CTD"/>
    <property type="match status" value="1"/>
</dbReference>
<comment type="subcellular location">
    <subcellularLocation>
        <location evidence="1">Nucleus</location>
    </subcellularLocation>
</comment>
<dbReference type="InterPro" id="IPR017071">
    <property type="entry name" value="TF_Spt5_eukaryote"/>
</dbReference>
<evidence type="ECO:0000313" key="14">
    <source>
        <dbReference type="EMBL" id="KIM27821.1"/>
    </source>
</evidence>
<dbReference type="Pfam" id="PF23042">
    <property type="entry name" value="KOW1_SPT5"/>
    <property type="match status" value="1"/>
</dbReference>
<dbReference type="SMART" id="SM00738">
    <property type="entry name" value="NGN"/>
    <property type="match status" value="1"/>
</dbReference>
<feature type="domain" description="KOW" evidence="13">
    <location>
        <begin position="526"/>
        <end position="551"/>
    </location>
</feature>
<dbReference type="GO" id="GO:0032044">
    <property type="term" value="C:DSIF complex"/>
    <property type="evidence" value="ECO:0007669"/>
    <property type="project" value="TreeGrafter"/>
</dbReference>
<dbReference type="InterPro" id="IPR006645">
    <property type="entry name" value="NGN-like_dom"/>
</dbReference>
<feature type="compositionally biased region" description="Polar residues" evidence="11">
    <location>
        <begin position="1"/>
        <end position="13"/>
    </location>
</feature>
<feature type="compositionally biased region" description="Low complexity" evidence="11">
    <location>
        <begin position="833"/>
        <end position="847"/>
    </location>
</feature>
<feature type="compositionally biased region" description="Polar residues" evidence="11">
    <location>
        <begin position="775"/>
        <end position="786"/>
    </location>
</feature>
<dbReference type="Pfam" id="PF23037">
    <property type="entry name" value="KOWx_SPT5"/>
    <property type="match status" value="1"/>
</dbReference>
<dbReference type="Pfam" id="PF23284">
    <property type="entry name" value="KOW2_Spt5"/>
    <property type="match status" value="1"/>
</dbReference>
<dbReference type="Pfam" id="PF03439">
    <property type="entry name" value="Spt5-NGN"/>
    <property type="match status" value="1"/>
</dbReference>
<dbReference type="Pfam" id="PF11942">
    <property type="entry name" value="Spt5_N"/>
    <property type="match status" value="1"/>
</dbReference>
<dbReference type="InterPro" id="IPR041978">
    <property type="entry name" value="KOW_Spt5_5"/>
</dbReference>
<dbReference type="FunFam" id="2.30.30.30:FF:000018">
    <property type="entry name" value="Transcription elongation factor SPT5"/>
    <property type="match status" value="1"/>
</dbReference>
<evidence type="ECO:0000313" key="15">
    <source>
        <dbReference type="Proteomes" id="UP000054097"/>
    </source>
</evidence>
<dbReference type="InterPro" id="IPR036735">
    <property type="entry name" value="NGN_dom_sf"/>
</dbReference>
<keyword evidence="15" id="KW-1185">Reference proteome</keyword>
<accession>A0A0C3B8L8</accession>
<evidence type="ECO:0000259" key="12">
    <source>
        <dbReference type="SMART" id="SM00738"/>
    </source>
</evidence>
<dbReference type="CDD" id="cd06082">
    <property type="entry name" value="KOW_Spt5_2"/>
    <property type="match status" value="1"/>
</dbReference>
<evidence type="ECO:0000259" key="13">
    <source>
        <dbReference type="SMART" id="SM00739"/>
    </source>
</evidence>
<dbReference type="PIRSF" id="PIRSF036945">
    <property type="entry name" value="Spt5"/>
    <property type="match status" value="1"/>
</dbReference>
<dbReference type="Proteomes" id="UP000054097">
    <property type="component" value="Unassembled WGS sequence"/>
</dbReference>
<dbReference type="GO" id="GO:0032784">
    <property type="term" value="P:regulation of DNA-templated transcription elongation"/>
    <property type="evidence" value="ECO:0007669"/>
    <property type="project" value="InterPro"/>
</dbReference>
<dbReference type="CDD" id="cd09888">
    <property type="entry name" value="NGN_Euk"/>
    <property type="match status" value="1"/>
</dbReference>
<evidence type="ECO:0000256" key="3">
    <source>
        <dbReference type="ARBA" id="ARBA00020181"/>
    </source>
</evidence>
<reference evidence="14 15" key="1">
    <citation type="submission" date="2014-04" db="EMBL/GenBank/DDBJ databases">
        <authorList>
            <consortium name="DOE Joint Genome Institute"/>
            <person name="Kuo A."/>
            <person name="Zuccaro A."/>
            <person name="Kohler A."/>
            <person name="Nagy L.G."/>
            <person name="Floudas D."/>
            <person name="Copeland A."/>
            <person name="Barry K.W."/>
            <person name="Cichocki N."/>
            <person name="Veneault-Fourrey C."/>
            <person name="LaButti K."/>
            <person name="Lindquist E.A."/>
            <person name="Lipzen A."/>
            <person name="Lundell T."/>
            <person name="Morin E."/>
            <person name="Murat C."/>
            <person name="Sun H."/>
            <person name="Tunlid A."/>
            <person name="Henrissat B."/>
            <person name="Grigoriev I.V."/>
            <person name="Hibbett D.S."/>
            <person name="Martin F."/>
            <person name="Nordberg H.P."/>
            <person name="Cantor M.N."/>
            <person name="Hua S.X."/>
        </authorList>
    </citation>
    <scope>NUCLEOTIDE SEQUENCE [LARGE SCALE GENOMIC DNA]</scope>
    <source>
        <strain evidence="14 15">MAFF 305830</strain>
    </source>
</reference>
<dbReference type="CDD" id="cd06081">
    <property type="entry name" value="KOW_Spt5_1"/>
    <property type="match status" value="1"/>
</dbReference>
<feature type="domain" description="KOW" evidence="13">
    <location>
        <begin position="404"/>
        <end position="431"/>
    </location>
</feature>
<dbReference type="InterPro" id="IPR005100">
    <property type="entry name" value="NGN-domain"/>
</dbReference>
<dbReference type="GO" id="GO:0006368">
    <property type="term" value="P:transcription elongation by RNA polymerase II"/>
    <property type="evidence" value="ECO:0007669"/>
    <property type="project" value="TreeGrafter"/>
</dbReference>
<evidence type="ECO:0000256" key="2">
    <source>
        <dbReference type="ARBA" id="ARBA00006956"/>
    </source>
</evidence>
<dbReference type="InterPro" id="IPR041976">
    <property type="entry name" value="KOW_Spt5_3"/>
</dbReference>
<dbReference type="PANTHER" id="PTHR11125">
    <property type="entry name" value="SUPPRESSOR OF TY 5"/>
    <property type="match status" value="1"/>
</dbReference>
<dbReference type="EMBL" id="KN824296">
    <property type="protein sequence ID" value="KIM27821.1"/>
    <property type="molecule type" value="Genomic_DNA"/>
</dbReference>
<dbReference type="InterPro" id="IPR014722">
    <property type="entry name" value="Rib_uL2_dom2"/>
</dbReference>
<comment type="similarity">
    <text evidence="2">Belongs to the SPT5 family.</text>
</comment>
<feature type="compositionally biased region" description="Polar residues" evidence="11">
    <location>
        <begin position="795"/>
        <end position="807"/>
    </location>
</feature>
<dbReference type="InterPro" id="IPR057936">
    <property type="entry name" value="KOWx_Spt5"/>
</dbReference>
<evidence type="ECO:0000256" key="6">
    <source>
        <dbReference type="ARBA" id="ARBA00023242"/>
    </source>
</evidence>
<name>A0A0C3B8L8_SERVB</name>
<dbReference type="GO" id="GO:0003729">
    <property type="term" value="F:mRNA binding"/>
    <property type="evidence" value="ECO:0007669"/>
    <property type="project" value="TreeGrafter"/>
</dbReference>
<dbReference type="HOGENOM" id="CLU_003537_1_0_1"/>
<gene>
    <name evidence="14" type="ORF">M408DRAFT_159565</name>
</gene>
<dbReference type="GO" id="GO:0000785">
    <property type="term" value="C:chromatin"/>
    <property type="evidence" value="ECO:0007669"/>
    <property type="project" value="UniProtKB-ARBA"/>
</dbReference>
<evidence type="ECO:0000256" key="10">
    <source>
        <dbReference type="ARBA" id="ARBA00031006"/>
    </source>
</evidence>
<feature type="compositionally biased region" description="Polar residues" evidence="11">
    <location>
        <begin position="687"/>
        <end position="709"/>
    </location>
</feature>